<feature type="domain" description="UmuC" evidence="2">
    <location>
        <begin position="18"/>
        <end position="145"/>
    </location>
</feature>
<dbReference type="InterPro" id="IPR001126">
    <property type="entry name" value="UmuC"/>
</dbReference>
<accession>A0A255YP78</accession>
<dbReference type="GO" id="GO:0006281">
    <property type="term" value="P:DNA repair"/>
    <property type="evidence" value="ECO:0007669"/>
    <property type="project" value="InterPro"/>
</dbReference>
<keyword evidence="4" id="KW-1185">Reference proteome</keyword>
<evidence type="ECO:0000256" key="1">
    <source>
        <dbReference type="ARBA" id="ARBA00022763"/>
    </source>
</evidence>
<gene>
    <name evidence="3" type="ORF">CHU93_05745</name>
</gene>
<keyword evidence="3" id="KW-0808">Transferase</keyword>
<dbReference type="CDD" id="cd03468">
    <property type="entry name" value="PolY_like"/>
    <property type="match status" value="1"/>
</dbReference>
<evidence type="ECO:0000313" key="4">
    <source>
        <dbReference type="Proteomes" id="UP000216991"/>
    </source>
</evidence>
<dbReference type="EMBL" id="NOXT01000096">
    <property type="protein sequence ID" value="OYQ31026.1"/>
    <property type="molecule type" value="Genomic_DNA"/>
</dbReference>
<name>A0A255YP78_9SPHN</name>
<dbReference type="InterPro" id="IPR043502">
    <property type="entry name" value="DNA/RNA_pol_sf"/>
</dbReference>
<evidence type="ECO:0000313" key="3">
    <source>
        <dbReference type="EMBL" id="OYQ31026.1"/>
    </source>
</evidence>
<proteinExistence type="predicted"/>
<dbReference type="SUPFAM" id="SSF56672">
    <property type="entry name" value="DNA/RNA polymerases"/>
    <property type="match status" value="1"/>
</dbReference>
<sequence length="494" mass="53175">MALALPLLPAERLTRAASRPDAETPLLLVASDRGRQIIRAANQAALAQGLTPGLALADARAAVPDVAVAPFDPDGDAACLDWLARGATRWSPLVRPCPPHGLLIDITGCAHLFGGEASLVADAVTRLARLGFTVQPALAATPAAAMALARFGGVRVDDLPLAALSELESVQQALRRAGLRRVGEVARLPRSAIASRFGEALVAALDQLLQATPEPLNPLLPAAPVAAQRRFAQPVASHEAVRAGLQKLLLAVQVKLTALGQGGRRFALALYRADGHVAEVAVETAAPQRDVAVLLRLFDERIAALNDPLDPGFGYDLMRLAVPDTAPLAEAQLGLDGGALAETQLTALVDRLSARLGRGRLQRLARADSHIPEQASFLAALGEPAADWPRPDPGEPPARPIRLFDPPQPIEVLAEVPDGPPRRFRWRARVHDVTAHEGPERIAAQWWRRKDGAGLTRDYWRVEDGEGRRYWLFRHGLYERETAAPRWYIHGLFA</sequence>
<comment type="caution">
    <text evidence="3">The sequence shown here is derived from an EMBL/GenBank/DDBJ whole genome shotgun (WGS) entry which is preliminary data.</text>
</comment>
<protein>
    <submittedName>
        <fullName evidence="3">Nucleotidyltransferase</fullName>
    </submittedName>
</protein>
<dbReference type="OrthoDB" id="9788640at2"/>
<dbReference type="Pfam" id="PF00817">
    <property type="entry name" value="IMS"/>
    <property type="match status" value="1"/>
</dbReference>
<evidence type="ECO:0000259" key="2">
    <source>
        <dbReference type="Pfam" id="PF00817"/>
    </source>
</evidence>
<organism evidence="3 4">
    <name type="scientific">Sandarakinorhabdus cyanobacteriorum</name>
    <dbReference type="NCBI Taxonomy" id="1981098"/>
    <lineage>
        <taxon>Bacteria</taxon>
        <taxon>Pseudomonadati</taxon>
        <taxon>Pseudomonadota</taxon>
        <taxon>Alphaproteobacteria</taxon>
        <taxon>Sphingomonadales</taxon>
        <taxon>Sphingosinicellaceae</taxon>
        <taxon>Sandarakinorhabdus</taxon>
    </lineage>
</organism>
<dbReference type="InterPro" id="IPR050356">
    <property type="entry name" value="SulA_CellDiv_inhibitor"/>
</dbReference>
<dbReference type="PANTHER" id="PTHR35369">
    <property type="entry name" value="BLR3025 PROTEIN-RELATED"/>
    <property type="match status" value="1"/>
</dbReference>
<dbReference type="AlphaFoldDB" id="A0A255YP78"/>
<dbReference type="PANTHER" id="PTHR35369:SF2">
    <property type="entry name" value="BLR3025 PROTEIN"/>
    <property type="match status" value="1"/>
</dbReference>
<dbReference type="Proteomes" id="UP000216991">
    <property type="component" value="Unassembled WGS sequence"/>
</dbReference>
<reference evidence="3 4" key="1">
    <citation type="submission" date="2017-07" db="EMBL/GenBank/DDBJ databases">
        <title>Sandarakinorhabdus cyanobacteriorum sp. nov., a novel bacterium isolated from cyanobacterial aggregates in a eutrophic lake.</title>
        <authorList>
            <person name="Cai H."/>
        </authorList>
    </citation>
    <scope>NUCLEOTIDE SEQUENCE [LARGE SCALE GENOMIC DNA]</scope>
    <source>
        <strain evidence="3 4">TH057</strain>
    </source>
</reference>
<keyword evidence="1" id="KW-0227">DNA damage</keyword>
<dbReference type="GO" id="GO:0016740">
    <property type="term" value="F:transferase activity"/>
    <property type="evidence" value="ECO:0007669"/>
    <property type="project" value="UniProtKB-KW"/>
</dbReference>